<organism evidence="2 3">
    <name type="scientific">Rhodocollybia butyracea</name>
    <dbReference type="NCBI Taxonomy" id="206335"/>
    <lineage>
        <taxon>Eukaryota</taxon>
        <taxon>Fungi</taxon>
        <taxon>Dikarya</taxon>
        <taxon>Basidiomycota</taxon>
        <taxon>Agaricomycotina</taxon>
        <taxon>Agaricomycetes</taxon>
        <taxon>Agaricomycetidae</taxon>
        <taxon>Agaricales</taxon>
        <taxon>Marasmiineae</taxon>
        <taxon>Omphalotaceae</taxon>
        <taxon>Rhodocollybia</taxon>
    </lineage>
</organism>
<evidence type="ECO:0000256" key="1">
    <source>
        <dbReference type="SAM" id="MobiDB-lite"/>
    </source>
</evidence>
<name>A0A9P5PF01_9AGAR</name>
<gene>
    <name evidence="2" type="ORF">BDP27DRAFT_1369020</name>
</gene>
<sequence length="259" mass="28542">MNEDEVTTTMPLDMQDMTSSLNMDTTLGSGGIYNVYSRDGIRMVDYLPPPHCSTIFIAEILNKGNNSTAYGGHLDEHSNKPRSGCHVHGAQDIGTPSKYSWMLISLIPLGNCITKPRVKGLVHTTADLQWISTWYMLYRASQKRVPSSYRVLYAISQPITAERNDPELKALFVKAGSEYSPLPTLPHSKTSAEEARDNVTQHKGTPSSRPRLSGRFPSAGDVGNAEGCSVTECGCQVHAQEGNGKLLRVVEWVEFELKI</sequence>
<dbReference type="Proteomes" id="UP000772434">
    <property type="component" value="Unassembled WGS sequence"/>
</dbReference>
<reference evidence="2" key="1">
    <citation type="submission" date="2020-11" db="EMBL/GenBank/DDBJ databases">
        <authorList>
            <consortium name="DOE Joint Genome Institute"/>
            <person name="Ahrendt S."/>
            <person name="Riley R."/>
            <person name="Andreopoulos W."/>
            <person name="Labutti K."/>
            <person name="Pangilinan J."/>
            <person name="Ruiz-Duenas F.J."/>
            <person name="Barrasa J.M."/>
            <person name="Sanchez-Garcia M."/>
            <person name="Camarero S."/>
            <person name="Miyauchi S."/>
            <person name="Serrano A."/>
            <person name="Linde D."/>
            <person name="Babiker R."/>
            <person name="Drula E."/>
            <person name="Ayuso-Fernandez I."/>
            <person name="Pacheco R."/>
            <person name="Padilla G."/>
            <person name="Ferreira P."/>
            <person name="Barriuso J."/>
            <person name="Kellner H."/>
            <person name="Castanera R."/>
            <person name="Alfaro M."/>
            <person name="Ramirez L."/>
            <person name="Pisabarro A.G."/>
            <person name="Kuo A."/>
            <person name="Tritt A."/>
            <person name="Lipzen A."/>
            <person name="He G."/>
            <person name="Yan M."/>
            <person name="Ng V."/>
            <person name="Cullen D."/>
            <person name="Martin F."/>
            <person name="Rosso M.-N."/>
            <person name="Henrissat B."/>
            <person name="Hibbett D."/>
            <person name="Martinez A.T."/>
            <person name="Grigoriev I.V."/>
        </authorList>
    </citation>
    <scope>NUCLEOTIDE SEQUENCE</scope>
    <source>
        <strain evidence="2">AH 40177</strain>
    </source>
</reference>
<dbReference type="AlphaFoldDB" id="A0A9P5PF01"/>
<evidence type="ECO:0000313" key="2">
    <source>
        <dbReference type="EMBL" id="KAF9062188.1"/>
    </source>
</evidence>
<keyword evidence="3" id="KW-1185">Reference proteome</keyword>
<proteinExistence type="predicted"/>
<comment type="caution">
    <text evidence="2">The sequence shown here is derived from an EMBL/GenBank/DDBJ whole genome shotgun (WGS) entry which is preliminary data.</text>
</comment>
<dbReference type="EMBL" id="JADNRY010000179">
    <property type="protein sequence ID" value="KAF9062188.1"/>
    <property type="molecule type" value="Genomic_DNA"/>
</dbReference>
<protein>
    <submittedName>
        <fullName evidence="2">Uncharacterized protein</fullName>
    </submittedName>
</protein>
<feature type="compositionally biased region" description="Polar residues" evidence="1">
    <location>
        <begin position="201"/>
        <end position="210"/>
    </location>
</feature>
<feature type="compositionally biased region" description="Basic and acidic residues" evidence="1">
    <location>
        <begin position="190"/>
        <end position="200"/>
    </location>
</feature>
<evidence type="ECO:0000313" key="3">
    <source>
        <dbReference type="Proteomes" id="UP000772434"/>
    </source>
</evidence>
<feature type="region of interest" description="Disordered" evidence="1">
    <location>
        <begin position="182"/>
        <end position="214"/>
    </location>
</feature>
<accession>A0A9P5PF01</accession>